<dbReference type="OrthoDB" id="10627973at2759"/>
<reference evidence="2 3" key="1">
    <citation type="submission" date="2014-04" db="EMBL/GenBank/DDBJ databases">
        <authorList>
            <consortium name="DOE Joint Genome Institute"/>
            <person name="Kuo A."/>
            <person name="Girlanda M."/>
            <person name="Perotto S."/>
            <person name="Kohler A."/>
            <person name="Nagy L.G."/>
            <person name="Floudas D."/>
            <person name="Copeland A."/>
            <person name="Barry K.W."/>
            <person name="Cichocki N."/>
            <person name="Veneault-Fourrey C."/>
            <person name="LaButti K."/>
            <person name="Lindquist E.A."/>
            <person name="Lipzen A."/>
            <person name="Lundell T."/>
            <person name="Morin E."/>
            <person name="Murat C."/>
            <person name="Sun H."/>
            <person name="Tunlid A."/>
            <person name="Henrissat B."/>
            <person name="Grigoriev I.V."/>
            <person name="Hibbett D.S."/>
            <person name="Martin F."/>
            <person name="Nordberg H.P."/>
            <person name="Cantor M.N."/>
            <person name="Hua S.X."/>
        </authorList>
    </citation>
    <scope>NUCLEOTIDE SEQUENCE [LARGE SCALE GENOMIC DNA]</scope>
    <source>
        <strain evidence="2 3">MUT 4182</strain>
    </source>
</reference>
<keyword evidence="3" id="KW-1185">Reference proteome</keyword>
<gene>
    <name evidence="2" type="ORF">M407DRAFT_25649</name>
</gene>
<accession>A0A0C3Q6K1</accession>
<dbReference type="HOGENOM" id="CLU_1289781_0_0_1"/>
<dbReference type="AlphaFoldDB" id="A0A0C3Q6K1"/>
<dbReference type="EMBL" id="KN823050">
    <property type="protein sequence ID" value="KIO25010.1"/>
    <property type="molecule type" value="Genomic_DNA"/>
</dbReference>
<organism evidence="2 3">
    <name type="scientific">Tulasnella calospora MUT 4182</name>
    <dbReference type="NCBI Taxonomy" id="1051891"/>
    <lineage>
        <taxon>Eukaryota</taxon>
        <taxon>Fungi</taxon>
        <taxon>Dikarya</taxon>
        <taxon>Basidiomycota</taxon>
        <taxon>Agaricomycotina</taxon>
        <taxon>Agaricomycetes</taxon>
        <taxon>Cantharellales</taxon>
        <taxon>Tulasnellaceae</taxon>
        <taxon>Tulasnella</taxon>
    </lineage>
</organism>
<protein>
    <submittedName>
        <fullName evidence="2">Uncharacterized protein</fullName>
    </submittedName>
</protein>
<name>A0A0C3Q6K1_9AGAM</name>
<sequence>MSAGTPATCVGHRASPSSPYSFGNTAQPVMNKFDSGISGRQAASLPTCTIGITRSPGFSSSVAYCRRADVQAVQEGLQSYYSVIPPEVRSLGTKFTADIQLEGHVKQVVSRIEEYRVQYQKKRDRETLQLQIEESLKRAGVDKHEIQATREGGTWDKFVDFIESQLRGSVFLDDEHHEVLVEEWNVIGVALKFEMSPICGVMYYRLGRSLNSVE</sequence>
<feature type="region of interest" description="Disordered" evidence="1">
    <location>
        <begin position="1"/>
        <end position="23"/>
    </location>
</feature>
<reference evidence="3" key="2">
    <citation type="submission" date="2015-01" db="EMBL/GenBank/DDBJ databases">
        <title>Evolutionary Origins and Diversification of the Mycorrhizal Mutualists.</title>
        <authorList>
            <consortium name="DOE Joint Genome Institute"/>
            <consortium name="Mycorrhizal Genomics Consortium"/>
            <person name="Kohler A."/>
            <person name="Kuo A."/>
            <person name="Nagy L.G."/>
            <person name="Floudas D."/>
            <person name="Copeland A."/>
            <person name="Barry K.W."/>
            <person name="Cichocki N."/>
            <person name="Veneault-Fourrey C."/>
            <person name="LaButti K."/>
            <person name="Lindquist E.A."/>
            <person name="Lipzen A."/>
            <person name="Lundell T."/>
            <person name="Morin E."/>
            <person name="Murat C."/>
            <person name="Riley R."/>
            <person name="Ohm R."/>
            <person name="Sun H."/>
            <person name="Tunlid A."/>
            <person name="Henrissat B."/>
            <person name="Grigoriev I.V."/>
            <person name="Hibbett D.S."/>
            <person name="Martin F."/>
        </authorList>
    </citation>
    <scope>NUCLEOTIDE SEQUENCE [LARGE SCALE GENOMIC DNA]</scope>
    <source>
        <strain evidence="3">MUT 4182</strain>
    </source>
</reference>
<evidence type="ECO:0000313" key="3">
    <source>
        <dbReference type="Proteomes" id="UP000054248"/>
    </source>
</evidence>
<evidence type="ECO:0000313" key="2">
    <source>
        <dbReference type="EMBL" id="KIO25010.1"/>
    </source>
</evidence>
<proteinExistence type="predicted"/>
<dbReference type="Proteomes" id="UP000054248">
    <property type="component" value="Unassembled WGS sequence"/>
</dbReference>
<evidence type="ECO:0000256" key="1">
    <source>
        <dbReference type="SAM" id="MobiDB-lite"/>
    </source>
</evidence>